<organism evidence="2 3">
    <name type="scientific">Cuniculiplasma divulgatum</name>
    <dbReference type="NCBI Taxonomy" id="1673428"/>
    <lineage>
        <taxon>Archaea</taxon>
        <taxon>Methanobacteriati</taxon>
        <taxon>Thermoplasmatota</taxon>
        <taxon>Thermoplasmata</taxon>
        <taxon>Thermoplasmatales</taxon>
        <taxon>Cuniculiplasmataceae</taxon>
        <taxon>Cuniculiplasma</taxon>
    </lineage>
</organism>
<sequence>MVESRKGIRERIHNIRIKKYESYEPSIEIREVEYNKDDGTLNVFVTPKHRKYIKSMEVTIRDYKLRDRVVKLKKIRDEFRLSYRLDNEKKYSFSFYSIAKDGKFTRMDIDMEKLKENMRIIGIEESHAPEENQSINNVVKEKTLLSMSTGSIFTPVKRSWPTSSQYAQSLQNPNFSLSKNYDELKGITFEKNQNVKYSSIIQGAGNFGVVFKYRSNAGDFALKCFTRGSPNIQLRYYEVSKKINDSQISFLLDFKFYQDALRVTQRPKEYFPAVTMKWIEGKTLHTFIKENLANHETFKAIGNNLVNCITEMQNNFIAHGDLSCDNILIDTGNNVKLIDYDGMFVPALKKLGSEELGHESFQHPRRGKYYGERLDNFSILIIYTSLIALSKNPKLWKYNGDDPDKLLFDITDFESPDRSKALRDVQSESPKLKKLVKLINEYLGQPPDWSGFDPSTLLRMR</sequence>
<keyword evidence="2" id="KW-0808">Transferase</keyword>
<accession>A0A1R4A6N6</accession>
<dbReference type="Gene3D" id="1.10.510.10">
    <property type="entry name" value="Transferase(Phosphotransferase) domain 1"/>
    <property type="match status" value="1"/>
</dbReference>
<dbReference type="InterPro" id="IPR000719">
    <property type="entry name" value="Prot_kinase_dom"/>
</dbReference>
<dbReference type="SUPFAM" id="SSF56112">
    <property type="entry name" value="Protein kinase-like (PK-like)"/>
    <property type="match status" value="1"/>
</dbReference>
<dbReference type="OrthoDB" id="192798at2157"/>
<evidence type="ECO:0000313" key="2">
    <source>
        <dbReference type="EMBL" id="SJK84624.1"/>
    </source>
</evidence>
<dbReference type="KEGG" id="cdiv:CPM_0776"/>
<dbReference type="RefSeq" id="WP_077076126.1">
    <property type="nucleotide sequence ID" value="NZ_LT719092.1"/>
</dbReference>
<name>A0A1R4A6N6_9ARCH</name>
<dbReference type="GO" id="GO:0005524">
    <property type="term" value="F:ATP binding"/>
    <property type="evidence" value="ECO:0007669"/>
    <property type="project" value="InterPro"/>
</dbReference>
<feature type="domain" description="Protein kinase" evidence="1">
    <location>
        <begin position="196"/>
        <end position="443"/>
    </location>
</feature>
<keyword evidence="3" id="KW-1185">Reference proteome</keyword>
<dbReference type="SMART" id="SM00220">
    <property type="entry name" value="S_TKc"/>
    <property type="match status" value="1"/>
</dbReference>
<evidence type="ECO:0000259" key="1">
    <source>
        <dbReference type="PROSITE" id="PS50011"/>
    </source>
</evidence>
<dbReference type="STRING" id="1673428.CPM_0776"/>
<dbReference type="GeneID" id="30927392"/>
<dbReference type="GO" id="GO:0004674">
    <property type="term" value="F:protein serine/threonine kinase activity"/>
    <property type="evidence" value="ECO:0007669"/>
    <property type="project" value="UniProtKB-KW"/>
</dbReference>
<dbReference type="AlphaFoldDB" id="A0A1R4A6N6"/>
<keyword evidence="2" id="KW-0418">Kinase</keyword>
<keyword evidence="2" id="KW-0723">Serine/threonine-protein kinase</keyword>
<protein>
    <submittedName>
        <fullName evidence="2">Serine/threonine protein kinase</fullName>
    </submittedName>
</protein>
<gene>
    <name evidence="2" type="ORF">CPM_0776</name>
</gene>
<dbReference type="PROSITE" id="PS50011">
    <property type="entry name" value="PROTEIN_KINASE_DOM"/>
    <property type="match status" value="1"/>
</dbReference>
<dbReference type="Proteomes" id="UP000187822">
    <property type="component" value="Chromosome I"/>
</dbReference>
<reference evidence="3" key="1">
    <citation type="submission" date="2016-06" db="EMBL/GenBank/DDBJ databases">
        <authorList>
            <person name="Toshchakov V.S."/>
        </authorList>
    </citation>
    <scope>NUCLEOTIDE SEQUENCE [LARGE SCALE GENOMIC DNA]</scope>
    <source>
        <strain>PM4 (JCM 30641</strain>
        <strain evidence="3">\VKM B-2940)</strain>
    </source>
</reference>
<proteinExistence type="predicted"/>
<dbReference type="EMBL" id="LT719092">
    <property type="protein sequence ID" value="SJK84624.1"/>
    <property type="molecule type" value="Genomic_DNA"/>
</dbReference>
<dbReference type="InterPro" id="IPR011009">
    <property type="entry name" value="Kinase-like_dom_sf"/>
</dbReference>
<dbReference type="Pfam" id="PF00069">
    <property type="entry name" value="Pkinase"/>
    <property type="match status" value="1"/>
</dbReference>
<evidence type="ECO:0000313" key="3">
    <source>
        <dbReference type="Proteomes" id="UP000187822"/>
    </source>
</evidence>